<gene>
    <name evidence="3" type="ORF">B0X71_20695</name>
</gene>
<feature type="coiled-coil region" evidence="1">
    <location>
        <begin position="455"/>
        <end position="512"/>
    </location>
</feature>
<protein>
    <submittedName>
        <fullName evidence="3">Uncharacterized protein</fullName>
    </submittedName>
</protein>
<feature type="compositionally biased region" description="Basic and acidic residues" evidence="2">
    <location>
        <begin position="241"/>
        <end position="258"/>
    </location>
</feature>
<accession>A0A1Q2L5E9</accession>
<reference evidence="3 4" key="1">
    <citation type="submission" date="2017-02" db="EMBL/GenBank/DDBJ databases">
        <title>The complete genomic sequence of a novel cold adapted crude oil-degrading bacterium Planococcus qaidamina Y42.</title>
        <authorList>
            <person name="Yang R."/>
        </authorList>
    </citation>
    <scope>NUCLEOTIDE SEQUENCE [LARGE SCALE GENOMIC DNA]</scope>
    <source>
        <strain evidence="3 4">Y42</strain>
        <plasmid evidence="3 4">unnamed2</plasmid>
    </source>
</reference>
<organism evidence="3 4">
    <name type="scientific">Planococcus lenghuensis</name>
    <dbReference type="NCBI Taxonomy" id="2213202"/>
    <lineage>
        <taxon>Bacteria</taxon>
        <taxon>Bacillati</taxon>
        <taxon>Bacillota</taxon>
        <taxon>Bacilli</taxon>
        <taxon>Bacillales</taxon>
        <taxon>Caryophanaceae</taxon>
        <taxon>Planococcus</taxon>
    </lineage>
</organism>
<geneLocation type="plasmid" evidence="3 4">
    <name>unnamed2</name>
</geneLocation>
<keyword evidence="1" id="KW-0175">Coiled coil</keyword>
<keyword evidence="3" id="KW-0614">Plasmid</keyword>
<evidence type="ECO:0000313" key="3">
    <source>
        <dbReference type="EMBL" id="AQQ55594.1"/>
    </source>
</evidence>
<dbReference type="OrthoDB" id="2988875at2"/>
<evidence type="ECO:0000313" key="4">
    <source>
        <dbReference type="Proteomes" id="UP000188184"/>
    </source>
</evidence>
<dbReference type="RefSeq" id="WP_077591432.1">
    <property type="nucleotide sequence ID" value="NZ_CP019642.1"/>
</dbReference>
<proteinExistence type="predicted"/>
<feature type="region of interest" description="Disordered" evidence="2">
    <location>
        <begin position="236"/>
        <end position="258"/>
    </location>
</feature>
<dbReference type="AlphaFoldDB" id="A0A1Q2L5E9"/>
<keyword evidence="4" id="KW-1185">Reference proteome</keyword>
<evidence type="ECO:0000256" key="2">
    <source>
        <dbReference type="SAM" id="MobiDB-lite"/>
    </source>
</evidence>
<dbReference type="Proteomes" id="UP000188184">
    <property type="component" value="Plasmid unnamed2"/>
</dbReference>
<dbReference type="KEGG" id="pmar:B0X71_20695"/>
<evidence type="ECO:0000256" key="1">
    <source>
        <dbReference type="SAM" id="Coils"/>
    </source>
</evidence>
<name>A0A1Q2L5E9_9BACL</name>
<dbReference type="EMBL" id="CP019642">
    <property type="protein sequence ID" value="AQQ55594.1"/>
    <property type="molecule type" value="Genomic_DNA"/>
</dbReference>
<sequence length="516" mass="58509">MVIRTIANKVGTIEIDGDSFYFLQPLSSFKTDELEVIHQAYESRMADLREDGQYLAARDITFQSGQVQFEFDVTDLKAFDVLKSMYLADKLPYYLSLISIAKNDKVDVLWQKENFVLDTESKEVKAAVIGNEVLELHNPKNRIDSVKELIIISLTHLNRVLGRPRRSDFFEQEEEVIRFAEMIYLRLNTLEELASYIAKVYKEVQEKQLEAERLAQQEQEKRRFRLPNVFSFVASSSMNQRDQRPNYEAKKKVQKESGKGSKESNIRLFIGSGIILIAALLVNVILTDANKEAQATDQEPQPASAEAKLDLEEVYRQGLLGDRKAVIAALEEAGYESLEEQDQEVLIGLYRKTGAYLKAIEHEPQLADEVAAELAAGDKVDELRVLQKALPEPNPDVNFELAAAMEDWGKVIALRNRIELTDERISDVVTAYIRTGDLQSAKVFIGEKAEGDEELMNRILDVEKLQSELASLEKEKISQQSVIDKSADKKKVTAAKERMKEIDARIKAINESIKNG</sequence>